<organism evidence="7 8">
    <name type="scientific">Lophiotrema nucula</name>
    <dbReference type="NCBI Taxonomy" id="690887"/>
    <lineage>
        <taxon>Eukaryota</taxon>
        <taxon>Fungi</taxon>
        <taxon>Dikarya</taxon>
        <taxon>Ascomycota</taxon>
        <taxon>Pezizomycotina</taxon>
        <taxon>Dothideomycetes</taxon>
        <taxon>Pleosporomycetidae</taxon>
        <taxon>Pleosporales</taxon>
        <taxon>Lophiotremataceae</taxon>
        <taxon>Lophiotrema</taxon>
    </lineage>
</organism>
<comment type="similarity">
    <text evidence="1">Belongs to the peptidase S10 family.</text>
</comment>
<evidence type="ECO:0000313" key="7">
    <source>
        <dbReference type="EMBL" id="KAF2106173.1"/>
    </source>
</evidence>
<reference evidence="7" key="1">
    <citation type="journal article" date="2020" name="Stud. Mycol.">
        <title>101 Dothideomycetes genomes: a test case for predicting lifestyles and emergence of pathogens.</title>
        <authorList>
            <person name="Haridas S."/>
            <person name="Albert R."/>
            <person name="Binder M."/>
            <person name="Bloem J."/>
            <person name="Labutti K."/>
            <person name="Salamov A."/>
            <person name="Andreopoulos B."/>
            <person name="Baker S."/>
            <person name="Barry K."/>
            <person name="Bills G."/>
            <person name="Bluhm B."/>
            <person name="Cannon C."/>
            <person name="Castanera R."/>
            <person name="Culley D."/>
            <person name="Daum C."/>
            <person name="Ezra D."/>
            <person name="Gonzalez J."/>
            <person name="Henrissat B."/>
            <person name="Kuo A."/>
            <person name="Liang C."/>
            <person name="Lipzen A."/>
            <person name="Lutzoni F."/>
            <person name="Magnuson J."/>
            <person name="Mondo S."/>
            <person name="Nolan M."/>
            <person name="Ohm R."/>
            <person name="Pangilinan J."/>
            <person name="Park H.-J."/>
            <person name="Ramirez L."/>
            <person name="Alfaro M."/>
            <person name="Sun H."/>
            <person name="Tritt A."/>
            <person name="Yoshinaga Y."/>
            <person name="Zwiers L.-H."/>
            <person name="Turgeon B."/>
            <person name="Goodwin S."/>
            <person name="Spatafora J."/>
            <person name="Crous P."/>
            <person name="Grigoriev I."/>
        </authorList>
    </citation>
    <scope>NUCLEOTIDE SEQUENCE</scope>
    <source>
        <strain evidence="7">CBS 627.86</strain>
    </source>
</reference>
<name>A0A6A5YGT6_9PLEO</name>
<keyword evidence="2" id="KW-0121">Carboxypeptidase</keyword>
<evidence type="ECO:0000256" key="6">
    <source>
        <dbReference type="ARBA" id="ARBA00023180"/>
    </source>
</evidence>
<keyword evidence="6" id="KW-0325">Glycoprotein</keyword>
<dbReference type="GO" id="GO:0006508">
    <property type="term" value="P:proteolysis"/>
    <property type="evidence" value="ECO:0007669"/>
    <property type="project" value="UniProtKB-KW"/>
</dbReference>
<dbReference type="PANTHER" id="PTHR11802:SF189">
    <property type="entry name" value="CARBOXYPEPTIDASE"/>
    <property type="match status" value="1"/>
</dbReference>
<keyword evidence="5 7" id="KW-0378">Hydrolase</keyword>
<dbReference type="AlphaFoldDB" id="A0A6A5YGT6"/>
<accession>A0A6A5YGT6</accession>
<evidence type="ECO:0000256" key="1">
    <source>
        <dbReference type="ARBA" id="ARBA00009431"/>
    </source>
</evidence>
<dbReference type="OrthoDB" id="443318at2759"/>
<keyword evidence="4" id="KW-0732">Signal</keyword>
<evidence type="ECO:0000256" key="3">
    <source>
        <dbReference type="ARBA" id="ARBA00022670"/>
    </source>
</evidence>
<sequence>MTANAKPDIHHIDSRIATGAQITYKETCLCETTPGVRSFSGYVRLPWSLIADVGGAVPYDANMFFWYFESRNDPRNAPLALYVGGGPGTTALGGVTAENGPCTINPDSNSTTHNPWSWNNNVNMLYVDQPNGVGFSYDETVASTLDLLTGTITPINGSFDGVQTNATFVKGMLPSQNVGAAANTTMNAAKIMWLFTQVWLQDFPKHKSSDDRISVWSNSYGGHWAPGLAAHFESQNRLLRNCTLTSPLRNATLLHLDTLGITNGCIDAKIEAPLYPEMAFNNTYGLQTITGDAYNASLTNHTKPGGCNDLITQCRTLALADSENTGTNTTINSACALASQYCFAFVQGAYTATSGRSAFDISRTALSVFPADYIIGYLNQDWVRAELGVPVNFTISADYIVDTFFGVTGDAAKVSIETLDYVAQSGVKVALVHGDRDYRCNWLGGEAVSLALQHSSTSQFRAAGYANITTNSSYTGGVVRQHNGISFSRVFEAGHAVGAFQPETVSKIFDRVMFDKDVATGEVSGKNYTSTGPTSSFGIKNVLPEGVGSECYTWAAPITCREEQIGALVNGTAEVEDFIVRKP</sequence>
<dbReference type="GO" id="GO:0004185">
    <property type="term" value="F:serine-type carboxypeptidase activity"/>
    <property type="evidence" value="ECO:0007669"/>
    <property type="project" value="InterPro"/>
</dbReference>
<evidence type="ECO:0000256" key="4">
    <source>
        <dbReference type="ARBA" id="ARBA00022729"/>
    </source>
</evidence>
<keyword evidence="3" id="KW-0645">Protease</keyword>
<dbReference type="InterPro" id="IPR001563">
    <property type="entry name" value="Peptidase_S10"/>
</dbReference>
<dbReference type="InterPro" id="IPR029058">
    <property type="entry name" value="AB_hydrolase_fold"/>
</dbReference>
<protein>
    <submittedName>
        <fullName evidence="7">Alpha/Beta hydrolase protein</fullName>
    </submittedName>
</protein>
<proteinExistence type="inferred from homology"/>
<dbReference type="Proteomes" id="UP000799770">
    <property type="component" value="Unassembled WGS sequence"/>
</dbReference>
<keyword evidence="8" id="KW-1185">Reference proteome</keyword>
<evidence type="ECO:0000256" key="2">
    <source>
        <dbReference type="ARBA" id="ARBA00022645"/>
    </source>
</evidence>
<dbReference type="GO" id="GO:0000324">
    <property type="term" value="C:fungal-type vacuole"/>
    <property type="evidence" value="ECO:0007669"/>
    <property type="project" value="TreeGrafter"/>
</dbReference>
<dbReference type="PRINTS" id="PR00724">
    <property type="entry name" value="CRBOXYPTASEC"/>
</dbReference>
<gene>
    <name evidence="7" type="ORF">BDV96DRAFT_617456</name>
</gene>
<evidence type="ECO:0000256" key="5">
    <source>
        <dbReference type="ARBA" id="ARBA00022801"/>
    </source>
</evidence>
<evidence type="ECO:0000313" key="8">
    <source>
        <dbReference type="Proteomes" id="UP000799770"/>
    </source>
</evidence>
<dbReference type="EMBL" id="ML977365">
    <property type="protein sequence ID" value="KAF2106173.1"/>
    <property type="molecule type" value="Genomic_DNA"/>
</dbReference>
<dbReference type="SUPFAM" id="SSF53474">
    <property type="entry name" value="alpha/beta-Hydrolases"/>
    <property type="match status" value="1"/>
</dbReference>
<dbReference type="PANTHER" id="PTHR11802">
    <property type="entry name" value="SERINE PROTEASE FAMILY S10 SERINE CARBOXYPEPTIDASE"/>
    <property type="match status" value="1"/>
</dbReference>
<dbReference type="Pfam" id="PF00450">
    <property type="entry name" value="Peptidase_S10"/>
    <property type="match status" value="1"/>
</dbReference>
<dbReference type="Gene3D" id="3.40.50.1820">
    <property type="entry name" value="alpha/beta hydrolase"/>
    <property type="match status" value="1"/>
</dbReference>